<dbReference type="InterPro" id="IPR016169">
    <property type="entry name" value="FAD-bd_PCMH_sub2"/>
</dbReference>
<dbReference type="RefSeq" id="XP_060332246.1">
    <property type="nucleotide sequence ID" value="XM_060475528.1"/>
</dbReference>
<evidence type="ECO:0000313" key="3">
    <source>
        <dbReference type="Proteomes" id="UP001175211"/>
    </source>
</evidence>
<sequence>MLCEKNRFLVLCLPPYNTFDGPGFPACNAVSQIYRPSTVDEMINIIKNASANGIPVRASGVNDTMCSDDPNTIIIKTDAVNGISNLQLTDGIGSVVVEAGVTFPQLAEWLHERGAALGYTLVNWNITIAGAVAMGAHRSSLREDSQVSSAAGDLVHLERDQTNDTWLAATTSLGLLGVIARVEIAVVSDYKVYANQTILDEDDVLNGDIYAQISPYVTANYWGCFHLRTYGSFHFQSTFSLTDIEASSRLSYSMPVKNLSLPNFFSESVLYRHLDSSELPWWVVIVARIVTAADLLLEKTYDVPLFSWPVYGNSLRSNQLLKRVRELFDQSAADGKAVTSTYRSFLGQTTERVGEVPGDWSKGAIMFDFPTFRPTLGDHHRYNEEWWTNSSRPIFPVRPHWTKNTRSIFEQSLKNLDQDSLSRFAAVRKQFDPNGTFKSVVGEIIGVM</sequence>
<keyword evidence="3" id="KW-1185">Reference proteome</keyword>
<dbReference type="InterPro" id="IPR036318">
    <property type="entry name" value="FAD-bd_PCMH-like_sf"/>
</dbReference>
<feature type="domain" description="FAD-binding PCMH-type" evidence="1">
    <location>
        <begin position="26"/>
        <end position="189"/>
    </location>
</feature>
<reference evidence="2" key="1">
    <citation type="submission" date="2023-06" db="EMBL/GenBank/DDBJ databases">
        <authorList>
            <consortium name="Lawrence Berkeley National Laboratory"/>
            <person name="Ahrendt S."/>
            <person name="Sahu N."/>
            <person name="Indic B."/>
            <person name="Wong-Bajracharya J."/>
            <person name="Merenyi Z."/>
            <person name="Ke H.-M."/>
            <person name="Monk M."/>
            <person name="Kocsube S."/>
            <person name="Drula E."/>
            <person name="Lipzen A."/>
            <person name="Balint B."/>
            <person name="Henrissat B."/>
            <person name="Andreopoulos B."/>
            <person name="Martin F.M."/>
            <person name="Harder C.B."/>
            <person name="Rigling D."/>
            <person name="Ford K.L."/>
            <person name="Foster G.D."/>
            <person name="Pangilinan J."/>
            <person name="Papanicolaou A."/>
            <person name="Barry K."/>
            <person name="LaButti K."/>
            <person name="Viragh M."/>
            <person name="Koriabine M."/>
            <person name="Yan M."/>
            <person name="Riley R."/>
            <person name="Champramary S."/>
            <person name="Plett K.L."/>
            <person name="Tsai I.J."/>
            <person name="Slot J."/>
            <person name="Sipos G."/>
            <person name="Plett J."/>
            <person name="Nagy L.G."/>
            <person name="Grigoriev I.V."/>
        </authorList>
    </citation>
    <scope>NUCLEOTIDE SEQUENCE</scope>
    <source>
        <strain evidence="2">CCBAS 213</strain>
    </source>
</reference>
<accession>A0AA39KFF9</accession>
<dbReference type="Pfam" id="PF01565">
    <property type="entry name" value="FAD_binding_4"/>
    <property type="match status" value="1"/>
</dbReference>
<dbReference type="AlphaFoldDB" id="A0AA39KFF9"/>
<gene>
    <name evidence="2" type="ORF">EV420DRAFT_1620015</name>
</gene>
<dbReference type="PROSITE" id="PS51387">
    <property type="entry name" value="FAD_PCMH"/>
    <property type="match status" value="1"/>
</dbReference>
<evidence type="ECO:0000259" key="1">
    <source>
        <dbReference type="PROSITE" id="PS51387"/>
    </source>
</evidence>
<dbReference type="InterPro" id="IPR010031">
    <property type="entry name" value="FAD_lactone_oxidase-like"/>
</dbReference>
<dbReference type="GO" id="GO:0071949">
    <property type="term" value="F:FAD binding"/>
    <property type="evidence" value="ECO:0007669"/>
    <property type="project" value="InterPro"/>
</dbReference>
<dbReference type="EMBL" id="JAUEPS010000013">
    <property type="protein sequence ID" value="KAK0460120.1"/>
    <property type="molecule type" value="Genomic_DNA"/>
</dbReference>
<comment type="caution">
    <text evidence="2">The sequence shown here is derived from an EMBL/GenBank/DDBJ whole genome shotgun (WGS) entry which is preliminary data.</text>
</comment>
<dbReference type="PANTHER" id="PTHR43762">
    <property type="entry name" value="L-GULONOLACTONE OXIDASE"/>
    <property type="match status" value="1"/>
</dbReference>
<organism evidence="2 3">
    <name type="scientific">Armillaria tabescens</name>
    <name type="common">Ringless honey mushroom</name>
    <name type="synonym">Agaricus tabescens</name>
    <dbReference type="NCBI Taxonomy" id="1929756"/>
    <lineage>
        <taxon>Eukaryota</taxon>
        <taxon>Fungi</taxon>
        <taxon>Dikarya</taxon>
        <taxon>Basidiomycota</taxon>
        <taxon>Agaricomycotina</taxon>
        <taxon>Agaricomycetes</taxon>
        <taxon>Agaricomycetidae</taxon>
        <taxon>Agaricales</taxon>
        <taxon>Marasmiineae</taxon>
        <taxon>Physalacriaceae</taxon>
        <taxon>Desarmillaria</taxon>
    </lineage>
</organism>
<dbReference type="Gene3D" id="3.30.465.10">
    <property type="match status" value="1"/>
</dbReference>
<dbReference type="GeneID" id="85359076"/>
<protein>
    <recommendedName>
        <fullName evidence="1">FAD-binding PCMH-type domain-containing protein</fullName>
    </recommendedName>
</protein>
<dbReference type="SUPFAM" id="SSF56176">
    <property type="entry name" value="FAD-binding/transporter-associated domain-like"/>
    <property type="match status" value="1"/>
</dbReference>
<dbReference type="PANTHER" id="PTHR43762:SF1">
    <property type="entry name" value="D-ARABINONO-1,4-LACTONE OXIDASE"/>
    <property type="match status" value="1"/>
</dbReference>
<dbReference type="InterPro" id="IPR006094">
    <property type="entry name" value="Oxid_FAD_bind_N"/>
</dbReference>
<dbReference type="InterPro" id="IPR016166">
    <property type="entry name" value="FAD-bd_PCMH"/>
</dbReference>
<dbReference type="GO" id="GO:0016899">
    <property type="term" value="F:oxidoreductase activity, acting on the CH-OH group of donors, oxygen as acceptor"/>
    <property type="evidence" value="ECO:0007669"/>
    <property type="project" value="InterPro"/>
</dbReference>
<evidence type="ECO:0000313" key="2">
    <source>
        <dbReference type="EMBL" id="KAK0460120.1"/>
    </source>
</evidence>
<name>A0AA39KFF9_ARMTA</name>
<dbReference type="Proteomes" id="UP001175211">
    <property type="component" value="Unassembled WGS sequence"/>
</dbReference>
<proteinExistence type="predicted"/>